<dbReference type="Pfam" id="PF05843">
    <property type="entry name" value="Suf"/>
    <property type="match status" value="1"/>
</dbReference>
<name>A0A1I7XTK8_HETBA</name>
<evidence type="ECO:0000256" key="1">
    <source>
        <dbReference type="ARBA" id="ARBA00004123"/>
    </source>
</evidence>
<sequence length="117" mass="13372">MAKAYDFALDKVGLDMNAFSIYADYISFLKTNGKSSILSIHLCLFRPAVGQYAENQRISAVRKIYQRGVATPMLNIETLWQDYCNYEKSINPTLAEKLIAERNKEYQVQLLAVITLQ</sequence>
<dbReference type="SMART" id="SM00386">
    <property type="entry name" value="HAT"/>
    <property type="match status" value="1"/>
</dbReference>
<dbReference type="AlphaFoldDB" id="A0A1I7XTK8"/>
<dbReference type="PANTHER" id="PTHR19980:SF0">
    <property type="entry name" value="CLEAVAGE STIMULATION FACTOR SUBUNIT 3"/>
    <property type="match status" value="1"/>
</dbReference>
<evidence type="ECO:0000256" key="2">
    <source>
        <dbReference type="ARBA" id="ARBA00022737"/>
    </source>
</evidence>
<dbReference type="Gene3D" id="1.25.40.1040">
    <property type="match status" value="1"/>
</dbReference>
<protein>
    <submittedName>
        <fullName evidence="6">Suf domain-containing protein</fullName>
    </submittedName>
</protein>
<proteinExistence type="predicted"/>
<dbReference type="WBParaSite" id="Hba_21084">
    <property type="protein sequence ID" value="Hba_21084"/>
    <property type="gene ID" value="Hba_21084"/>
</dbReference>
<dbReference type="GO" id="GO:0031124">
    <property type="term" value="P:mRNA 3'-end processing"/>
    <property type="evidence" value="ECO:0007669"/>
    <property type="project" value="InterPro"/>
</dbReference>
<evidence type="ECO:0000313" key="5">
    <source>
        <dbReference type="Proteomes" id="UP000095283"/>
    </source>
</evidence>
<dbReference type="InterPro" id="IPR045243">
    <property type="entry name" value="Rna14-like"/>
</dbReference>
<evidence type="ECO:0000256" key="3">
    <source>
        <dbReference type="ARBA" id="ARBA00023242"/>
    </source>
</evidence>
<comment type="subcellular location">
    <subcellularLocation>
        <location evidence="1">Nucleus</location>
    </subcellularLocation>
</comment>
<dbReference type="Proteomes" id="UP000095283">
    <property type="component" value="Unplaced"/>
</dbReference>
<evidence type="ECO:0000313" key="6">
    <source>
        <dbReference type="WBParaSite" id="Hba_21084"/>
    </source>
</evidence>
<dbReference type="GO" id="GO:0005634">
    <property type="term" value="C:nucleus"/>
    <property type="evidence" value="ECO:0007669"/>
    <property type="project" value="UniProtKB-SubCell"/>
</dbReference>
<reference evidence="6" key="1">
    <citation type="submission" date="2016-11" db="UniProtKB">
        <authorList>
            <consortium name="WormBaseParasite"/>
        </authorList>
    </citation>
    <scope>IDENTIFICATION</scope>
</reference>
<feature type="domain" description="Suppressor of forked" evidence="4">
    <location>
        <begin position="1"/>
        <end position="107"/>
    </location>
</feature>
<organism evidence="5 6">
    <name type="scientific">Heterorhabditis bacteriophora</name>
    <name type="common">Entomopathogenic nematode worm</name>
    <dbReference type="NCBI Taxonomy" id="37862"/>
    <lineage>
        <taxon>Eukaryota</taxon>
        <taxon>Metazoa</taxon>
        <taxon>Ecdysozoa</taxon>
        <taxon>Nematoda</taxon>
        <taxon>Chromadorea</taxon>
        <taxon>Rhabditida</taxon>
        <taxon>Rhabditina</taxon>
        <taxon>Rhabditomorpha</taxon>
        <taxon>Strongyloidea</taxon>
        <taxon>Heterorhabditidae</taxon>
        <taxon>Heterorhabditis</taxon>
    </lineage>
</organism>
<evidence type="ECO:0000259" key="4">
    <source>
        <dbReference type="Pfam" id="PF05843"/>
    </source>
</evidence>
<keyword evidence="3" id="KW-0539">Nucleus</keyword>
<dbReference type="GO" id="GO:0003729">
    <property type="term" value="F:mRNA binding"/>
    <property type="evidence" value="ECO:0007669"/>
    <property type="project" value="TreeGrafter"/>
</dbReference>
<dbReference type="InterPro" id="IPR011990">
    <property type="entry name" value="TPR-like_helical_dom_sf"/>
</dbReference>
<dbReference type="InterPro" id="IPR003107">
    <property type="entry name" value="HAT"/>
</dbReference>
<dbReference type="InterPro" id="IPR008847">
    <property type="entry name" value="Suf"/>
</dbReference>
<accession>A0A1I7XTK8</accession>
<keyword evidence="5" id="KW-1185">Reference proteome</keyword>
<keyword evidence="2" id="KW-0677">Repeat</keyword>
<dbReference type="SUPFAM" id="SSF48452">
    <property type="entry name" value="TPR-like"/>
    <property type="match status" value="1"/>
</dbReference>
<dbReference type="PANTHER" id="PTHR19980">
    <property type="entry name" value="RNA CLEAVAGE STIMULATION FACTOR"/>
    <property type="match status" value="1"/>
</dbReference>